<dbReference type="Pfam" id="PF02775">
    <property type="entry name" value="TPP_enzyme_C"/>
    <property type="match status" value="1"/>
</dbReference>
<dbReference type="Proteomes" id="UP001501710">
    <property type="component" value="Unassembled WGS sequence"/>
</dbReference>
<dbReference type="Gene3D" id="3.40.50.970">
    <property type="match status" value="1"/>
</dbReference>
<dbReference type="Gene3D" id="3.40.50.1220">
    <property type="entry name" value="TPP-binding domain"/>
    <property type="match status" value="1"/>
</dbReference>
<dbReference type="InterPro" id="IPR029061">
    <property type="entry name" value="THDP-binding"/>
</dbReference>
<organism evidence="3 4">
    <name type="scientific">Actinomadura meridiana</name>
    <dbReference type="NCBI Taxonomy" id="559626"/>
    <lineage>
        <taxon>Bacteria</taxon>
        <taxon>Bacillati</taxon>
        <taxon>Actinomycetota</taxon>
        <taxon>Actinomycetes</taxon>
        <taxon>Streptosporangiales</taxon>
        <taxon>Thermomonosporaceae</taxon>
        <taxon>Actinomadura</taxon>
    </lineage>
</organism>
<comment type="caution">
    <text evidence="3">The sequence shown here is derived from an EMBL/GenBank/DDBJ whole genome shotgun (WGS) entry which is preliminary data.</text>
</comment>
<dbReference type="CDD" id="cd02002">
    <property type="entry name" value="TPP_BFDC"/>
    <property type="match status" value="1"/>
</dbReference>
<dbReference type="SUPFAM" id="SSF52467">
    <property type="entry name" value="DHS-like NAD/FAD-binding domain"/>
    <property type="match status" value="1"/>
</dbReference>
<feature type="domain" description="Thiamine pyrophosphate enzyme TPP-binding" evidence="2">
    <location>
        <begin position="247"/>
        <end position="391"/>
    </location>
</feature>
<evidence type="ECO:0000259" key="2">
    <source>
        <dbReference type="Pfam" id="PF02775"/>
    </source>
</evidence>
<evidence type="ECO:0000313" key="4">
    <source>
        <dbReference type="Proteomes" id="UP001501710"/>
    </source>
</evidence>
<proteinExistence type="inferred from homology"/>
<evidence type="ECO:0000313" key="3">
    <source>
        <dbReference type="EMBL" id="GAA4232051.1"/>
    </source>
</evidence>
<dbReference type="SUPFAM" id="SSF52518">
    <property type="entry name" value="Thiamin diphosphate-binding fold (THDP-binding)"/>
    <property type="match status" value="1"/>
</dbReference>
<dbReference type="InterPro" id="IPR029035">
    <property type="entry name" value="DHS-like_NAD/FAD-binding_dom"/>
</dbReference>
<name>A0ABP8C1H3_9ACTN</name>
<gene>
    <name evidence="3" type="ORF">GCM10022254_30960</name>
</gene>
<comment type="similarity">
    <text evidence="1">Belongs to the TPP enzyme family.</text>
</comment>
<accession>A0ABP8C1H3</accession>
<sequence>MSGPVYLTLPREVLARPVNDIEVRDGPAAVPVPASPDPGAVDLLAERLAGARLPVIVTRSTGADPRTVKLLSDLCLRFSIGVLEHKPRYANVPSSHPLHLGFDIAPALADADVLCFLDMDVPWTPGSGEPRHDAIVVQSGPDPHFGAYPIRGHRSDLSITADTRNLLTALSAALAGRPTDPGRHDRLAAIADRARDRRREVLDAASRAGGTIDKTFMNWALAQVRPPDAVIVNEYWARPDLLGDLEPEGFFGTTPDGGLGWGLPAALGVRLARPDRTVIATVGDGAYMFANPAACHHAMRGHNLPVLTIIAANGRWAAVENSALTMYPDGHAAASKDTTFSELAPIPAFEKYAEASGGHGERVTERSELVPALRRGLHAVREQGRHAVIDVRCA</sequence>
<dbReference type="PANTHER" id="PTHR18968:SF13">
    <property type="entry name" value="ACETOLACTATE SYNTHASE CATALYTIC SUBUNIT, MITOCHONDRIAL"/>
    <property type="match status" value="1"/>
</dbReference>
<evidence type="ECO:0000256" key="1">
    <source>
        <dbReference type="ARBA" id="ARBA00007812"/>
    </source>
</evidence>
<reference evidence="4" key="1">
    <citation type="journal article" date="2019" name="Int. J. Syst. Evol. Microbiol.">
        <title>The Global Catalogue of Microorganisms (GCM) 10K type strain sequencing project: providing services to taxonomists for standard genome sequencing and annotation.</title>
        <authorList>
            <consortium name="The Broad Institute Genomics Platform"/>
            <consortium name="The Broad Institute Genome Sequencing Center for Infectious Disease"/>
            <person name="Wu L."/>
            <person name="Ma J."/>
        </authorList>
    </citation>
    <scope>NUCLEOTIDE SEQUENCE [LARGE SCALE GENOMIC DNA]</scope>
    <source>
        <strain evidence="4">JCM 17440</strain>
    </source>
</reference>
<dbReference type="RefSeq" id="WP_344896500.1">
    <property type="nucleotide sequence ID" value="NZ_BAABAS010000006.1"/>
</dbReference>
<dbReference type="InterPro" id="IPR011766">
    <property type="entry name" value="TPP_enzyme_TPP-bd"/>
</dbReference>
<dbReference type="PANTHER" id="PTHR18968">
    <property type="entry name" value="THIAMINE PYROPHOSPHATE ENZYMES"/>
    <property type="match status" value="1"/>
</dbReference>
<dbReference type="InterPro" id="IPR045229">
    <property type="entry name" value="TPP_enz"/>
</dbReference>
<protein>
    <recommendedName>
        <fullName evidence="2">Thiamine pyrophosphate enzyme TPP-binding domain-containing protein</fullName>
    </recommendedName>
</protein>
<dbReference type="EMBL" id="BAABAS010000006">
    <property type="protein sequence ID" value="GAA4232051.1"/>
    <property type="molecule type" value="Genomic_DNA"/>
</dbReference>
<keyword evidence="4" id="KW-1185">Reference proteome</keyword>